<dbReference type="InterPro" id="IPR040198">
    <property type="entry name" value="Fido_containing"/>
</dbReference>
<dbReference type="GO" id="GO:0008233">
    <property type="term" value="F:peptidase activity"/>
    <property type="evidence" value="ECO:0007669"/>
    <property type="project" value="UniProtKB-KW"/>
</dbReference>
<dbReference type="Gene3D" id="1.10.10.10">
    <property type="entry name" value="Winged helix-like DNA-binding domain superfamily/Winged helix DNA-binding domain"/>
    <property type="match status" value="1"/>
</dbReference>
<keyword evidence="2" id="KW-0378">Hydrolase</keyword>
<dbReference type="Pfam" id="PF12802">
    <property type="entry name" value="MarR_2"/>
    <property type="match status" value="1"/>
</dbReference>
<evidence type="ECO:0000259" key="1">
    <source>
        <dbReference type="PROSITE" id="PS51459"/>
    </source>
</evidence>
<dbReference type="InterPro" id="IPR036388">
    <property type="entry name" value="WH-like_DNA-bd_sf"/>
</dbReference>
<dbReference type="InterPro" id="IPR000835">
    <property type="entry name" value="HTH_MarR-typ"/>
</dbReference>
<dbReference type="InterPro" id="IPR003812">
    <property type="entry name" value="Fido"/>
</dbReference>
<dbReference type="InterPro" id="IPR036597">
    <property type="entry name" value="Fido-like_dom_sf"/>
</dbReference>
<dbReference type="PROSITE" id="PS51459">
    <property type="entry name" value="FIDO"/>
    <property type="match status" value="1"/>
</dbReference>
<name>A0A5J4RDZ2_9ZZZZ</name>
<proteinExistence type="predicted"/>
<dbReference type="Gene3D" id="1.10.3290.10">
    <property type="entry name" value="Fido-like domain"/>
    <property type="match status" value="1"/>
</dbReference>
<dbReference type="SUPFAM" id="SSF140931">
    <property type="entry name" value="Fic-like"/>
    <property type="match status" value="1"/>
</dbReference>
<dbReference type="GO" id="GO:0016740">
    <property type="term" value="F:transferase activity"/>
    <property type="evidence" value="ECO:0007669"/>
    <property type="project" value="UniProtKB-KW"/>
</dbReference>
<dbReference type="PANTHER" id="PTHR13504">
    <property type="entry name" value="FIDO DOMAIN-CONTAINING PROTEIN DDB_G0283145"/>
    <property type="match status" value="1"/>
</dbReference>
<dbReference type="GO" id="GO:0006508">
    <property type="term" value="P:proteolysis"/>
    <property type="evidence" value="ECO:0007669"/>
    <property type="project" value="UniProtKB-KW"/>
</dbReference>
<dbReference type="AlphaFoldDB" id="A0A5J4RDZ2"/>
<dbReference type="SUPFAM" id="SSF46785">
    <property type="entry name" value="Winged helix' DNA-binding domain"/>
    <property type="match status" value="1"/>
</dbReference>
<dbReference type="GO" id="GO:0003700">
    <property type="term" value="F:DNA-binding transcription factor activity"/>
    <property type="evidence" value="ECO:0007669"/>
    <property type="project" value="InterPro"/>
</dbReference>
<dbReference type="Pfam" id="PF02661">
    <property type="entry name" value="Fic"/>
    <property type="match status" value="1"/>
</dbReference>
<dbReference type="PANTHER" id="PTHR13504:SF38">
    <property type="entry name" value="FIDO DOMAIN-CONTAINING PROTEIN"/>
    <property type="match status" value="1"/>
</dbReference>
<reference evidence="2" key="1">
    <citation type="submission" date="2019-03" db="EMBL/GenBank/DDBJ databases">
        <title>Single cell metagenomics reveals metabolic interactions within the superorganism composed of flagellate Streblomastix strix and complex community of Bacteroidetes bacteria on its surface.</title>
        <authorList>
            <person name="Treitli S.C."/>
            <person name="Kolisko M."/>
            <person name="Husnik F."/>
            <person name="Keeling P."/>
            <person name="Hampl V."/>
        </authorList>
    </citation>
    <scope>NUCLEOTIDE SEQUENCE</scope>
    <source>
        <strain evidence="2">STM</strain>
    </source>
</reference>
<comment type="caution">
    <text evidence="2">The sequence shown here is derived from an EMBL/GenBank/DDBJ whole genome shotgun (WGS) entry which is preliminary data.</text>
</comment>
<feature type="domain" description="Fido" evidence="1">
    <location>
        <begin position="92"/>
        <end position="261"/>
    </location>
</feature>
<dbReference type="CDD" id="cd00090">
    <property type="entry name" value="HTH_ARSR"/>
    <property type="match status" value="1"/>
</dbReference>
<sequence length="361" mass="41748">MDTIVTLYKEWQSLQPLKPENQQRLDKKFMLDFNYNSNHLEGNTLTYGQTKLLFLFGETTGNARLKDYEEMKAHNVGLEMIKIEALDKERTLSEIFIRELNNTILVRNFWKNTKTASGQPTRYEIKVGVYKTRPNSVITATGELFEYASPEETPALMTDLIAWYREEERKGVLSPAELAALFHYRYIRIHPFEDGNGRIARLLVNYILLRNNYPMIVIQSKEKESYLKVLHQCDVAVGTIPSDGALAKLKHIEPFVDFIESKIIKTLSDNIETVKTQKGGIISSIWWYNNNRITIKNVNQQRIIELLSMNPTITVRELSEKLVINKSAVQKHLATLKTKDYIFRKGGTKGEWIINIESIDN</sequence>
<gene>
    <name evidence="2" type="ORF">EZS27_020352</name>
</gene>
<dbReference type="EMBL" id="SNRY01001429">
    <property type="protein sequence ID" value="KAA6331003.1"/>
    <property type="molecule type" value="Genomic_DNA"/>
</dbReference>
<protein>
    <submittedName>
        <fullName evidence="2">Adenosine monophosphate-protein transferase and cysteine protease IbpA</fullName>
    </submittedName>
</protein>
<dbReference type="InterPro" id="IPR011991">
    <property type="entry name" value="ArsR-like_HTH"/>
</dbReference>
<accession>A0A5J4RDZ2</accession>
<organism evidence="2">
    <name type="scientific">termite gut metagenome</name>
    <dbReference type="NCBI Taxonomy" id="433724"/>
    <lineage>
        <taxon>unclassified sequences</taxon>
        <taxon>metagenomes</taxon>
        <taxon>organismal metagenomes</taxon>
    </lineage>
</organism>
<keyword evidence="2" id="KW-0645">Protease</keyword>
<dbReference type="InterPro" id="IPR036390">
    <property type="entry name" value="WH_DNA-bd_sf"/>
</dbReference>
<evidence type="ECO:0000313" key="2">
    <source>
        <dbReference type="EMBL" id="KAA6331003.1"/>
    </source>
</evidence>
<keyword evidence="2" id="KW-0808">Transferase</keyword>